<comment type="caution">
    <text evidence="8">The sequence shown here is derived from an EMBL/GenBank/DDBJ whole genome shotgun (WGS) entry which is preliminary data.</text>
</comment>
<dbReference type="InterPro" id="IPR001344">
    <property type="entry name" value="Chloro_AB-bd_pln"/>
</dbReference>
<comment type="subcellular location">
    <subcellularLocation>
        <location evidence="1">Plastid</location>
        <location evidence="1">Chloroplast</location>
    </subcellularLocation>
</comment>
<evidence type="ECO:0000256" key="3">
    <source>
        <dbReference type="ARBA" id="ARBA00022531"/>
    </source>
</evidence>
<dbReference type="GO" id="GO:0009765">
    <property type="term" value="P:photosynthesis, light harvesting"/>
    <property type="evidence" value="ECO:0007669"/>
    <property type="project" value="InterPro"/>
</dbReference>
<feature type="binding site" evidence="5">
    <location>
        <position position="1156"/>
    </location>
    <ligand>
        <name>chlorophyll a</name>
        <dbReference type="ChEBI" id="CHEBI:58416"/>
        <label>1</label>
    </ligand>
</feature>
<evidence type="ECO:0000256" key="2">
    <source>
        <dbReference type="ARBA" id="ARBA00022528"/>
    </source>
</evidence>
<evidence type="ECO:0000256" key="7">
    <source>
        <dbReference type="SAM" id="SignalP"/>
    </source>
</evidence>
<organism evidence="8 9">
    <name type="scientific">Effrenium voratum</name>
    <dbReference type="NCBI Taxonomy" id="2562239"/>
    <lineage>
        <taxon>Eukaryota</taxon>
        <taxon>Sar</taxon>
        <taxon>Alveolata</taxon>
        <taxon>Dinophyceae</taxon>
        <taxon>Suessiales</taxon>
        <taxon>Symbiodiniaceae</taxon>
        <taxon>Effrenium</taxon>
    </lineage>
</organism>
<evidence type="ECO:0000256" key="6">
    <source>
        <dbReference type="SAM" id="MobiDB-lite"/>
    </source>
</evidence>
<keyword evidence="7" id="KW-0732">Signal</keyword>
<dbReference type="Proteomes" id="UP001178507">
    <property type="component" value="Unassembled WGS sequence"/>
</dbReference>
<protein>
    <submittedName>
        <fullName evidence="8">Uncharacterized protein</fullName>
    </submittedName>
</protein>
<dbReference type="GO" id="GO:0016020">
    <property type="term" value="C:membrane"/>
    <property type="evidence" value="ECO:0007669"/>
    <property type="project" value="InterPro"/>
</dbReference>
<feature type="binding site" evidence="5">
    <location>
        <position position="1139"/>
    </location>
    <ligand>
        <name>chlorophyll a</name>
        <dbReference type="ChEBI" id="CHEBI:58416"/>
        <label>1</label>
    </ligand>
</feature>
<feature type="compositionally biased region" description="Low complexity" evidence="6">
    <location>
        <begin position="1229"/>
        <end position="1249"/>
    </location>
</feature>
<dbReference type="EMBL" id="CAUJNA010003382">
    <property type="protein sequence ID" value="CAJ1400728.1"/>
    <property type="molecule type" value="Genomic_DNA"/>
</dbReference>
<dbReference type="InterPro" id="IPR022796">
    <property type="entry name" value="Chloroa_b-bind"/>
</dbReference>
<dbReference type="SUPFAM" id="SSF103511">
    <property type="entry name" value="Chlorophyll a-b binding protein"/>
    <property type="match status" value="7"/>
</dbReference>
<proteinExistence type="predicted"/>
<feature type="binding site" evidence="5">
    <location>
        <position position="967"/>
    </location>
    <ligand>
        <name>chlorophyll a</name>
        <dbReference type="ChEBI" id="CHEBI:58416"/>
        <label>1</label>
    </ligand>
</feature>
<dbReference type="GO" id="GO:0016168">
    <property type="term" value="F:chlorophyll binding"/>
    <property type="evidence" value="ECO:0007669"/>
    <property type="project" value="UniProtKB-KW"/>
</dbReference>
<keyword evidence="9" id="KW-1185">Reference proteome</keyword>
<keyword evidence="4" id="KW-0934">Plastid</keyword>
<keyword evidence="5" id="KW-0148">Chlorophyll</keyword>
<dbReference type="Pfam" id="PF00504">
    <property type="entry name" value="Chloroa_b-bind"/>
    <property type="match status" value="6"/>
</dbReference>
<evidence type="ECO:0000313" key="9">
    <source>
        <dbReference type="Proteomes" id="UP001178507"/>
    </source>
</evidence>
<feature type="chain" id="PRO_5041255289" evidence="7">
    <location>
        <begin position="20"/>
        <end position="1437"/>
    </location>
</feature>
<keyword evidence="2" id="KW-0150">Chloroplast</keyword>
<evidence type="ECO:0000256" key="4">
    <source>
        <dbReference type="ARBA" id="ARBA00022640"/>
    </source>
</evidence>
<name>A0AA36J6W0_9DINO</name>
<feature type="binding site" evidence="5">
    <location>
        <position position="1144"/>
    </location>
    <ligand>
        <name>chlorophyll a</name>
        <dbReference type="ChEBI" id="CHEBI:58416"/>
        <label>1</label>
    </ligand>
</feature>
<evidence type="ECO:0000256" key="5">
    <source>
        <dbReference type="PIRSR" id="PIRSR601344-1"/>
    </source>
</evidence>
<reference evidence="8" key="1">
    <citation type="submission" date="2023-08" db="EMBL/GenBank/DDBJ databases">
        <authorList>
            <person name="Chen Y."/>
            <person name="Shah S."/>
            <person name="Dougan E. K."/>
            <person name="Thang M."/>
            <person name="Chan C."/>
        </authorList>
    </citation>
    <scope>NUCLEOTIDE SEQUENCE</scope>
</reference>
<dbReference type="Gene3D" id="1.10.3460.10">
    <property type="entry name" value="Chlorophyll a/b binding protein domain"/>
    <property type="match status" value="9"/>
</dbReference>
<feature type="binding site" evidence="5">
    <location>
        <position position="1009"/>
    </location>
    <ligand>
        <name>chlorophyll a</name>
        <dbReference type="ChEBI" id="CHEBI:58416"/>
        <label>1</label>
    </ligand>
</feature>
<feature type="signal peptide" evidence="7">
    <location>
        <begin position="1"/>
        <end position="19"/>
    </location>
</feature>
<feature type="region of interest" description="Disordered" evidence="6">
    <location>
        <begin position="1224"/>
        <end position="1249"/>
    </location>
</feature>
<sequence>MASIKSMLAASILAAPADAFVVPGSQSSQVSGLRGTTSASSASGSSFGTFSMLAASGVSGAAMVSFARPRKAKVVCNFSKESQIGAMEPLGFFDPAGFCTDEAAFKDLRAKEIKHGRLAMMGALGMLTQSLVTLPGMEGVPKDVTACTVGNGQVGFLLTIGIIAVLEATVFVQDESKEPGNFGNPVPWFDDYSDEMRARELNNGRIAMFSAIGQIAAGLYTGKAGIEQFGSSQVSGLRGTTSASSASGSSFGTFSMLAASGVSGAAMVSFARPRKAKVESQIGAMEPLGFFDPAGFCTDEAAFKDLRAKEIKHGRLAMMGALGMLTQSLVTLPGMEGVPKDVTACTVGNGQVGFLLTIGIIAVLEATVFVQDESKEPGNFGNPVPWFDDYSDEMLMFWTRRGSQSSQVSGLRGTTSASSASGSSFGTFSMLAASGVSGAAMVSFARPRKAKVVCNFSKESQIGAMEPLGFFDPAGFCTDEAAFKDLRAKEIKHGRLAMMLGRYLVLNLWISTFGENTMGALGMLTQSLVTLPGMEGVPKDVTACTVGNGQVGFLLTIGIIALLEATVFVQDESKEPGNFGNPVPWFDDYSDEMLMFWTRRGSQSSQVSGLRGELNNGRIAMFSAIGQIAAGLYTGKAGSQSSQVSGLRGTTSASSASGSSFGTFSMLAASGVSGAAMVSFARPRKAKVVCNFSKESQIGAMEPLGFFDPAGFCTDEAAFKDLRAKEIKHGVPKDVTACTVGNGQVGFLLTIGIIAVLEATVFVQDESKDGRRDIRCQTDNDRNDYRHAPPPGSSFGTFSDAGCFRRRGAFKDLEPGVPKDVTACTVGNGQVGFLLTIGIIAVLEATVFVQDESKVPRFFAHNAGVAPELMFWTCRGSQSSQVSGLRGTTSASSASGSSFGTFSMLAASGVSGAAMVSFARPRKAKVVCNFSKESQIGAMEPLGFFDPAGFCTDEAAFKDLRAKEIKHGRLAMMGALGMLTQSLVTLPGMEGVPKDVTACTVGNGQVGFLLTIGIIAVLEATVFVQDESKVPRFFAHNAGVAPELMFWTCRGSQSSQVSGLRGTTSASSASGSSFGTFSMLAASGVSGAAMVSFARPRKAKVVCNFSKESQIGAMEPLGFFDPAGFCTDEAAFKDLRAKEIKHGRLAMMGALGMLTQSLVTLPGMEGVPKDVTACTVGNGQVGFLLTIGIIAVLEATVFVQDESKEPGNFGNPVPWFDDYSDEMMDAGTSGSQSSQVSGLRGTTSASSASGSSFGTFSMLAASGVSGAAMVSFARPRKAKVVCNFSKESQIGAMEPLGFFDPAGFCTDEAAFKDLRAKEIKHGRLAMMGALGMLTQSLVTLPGMEGVPKDVTACTVGNGQVGFLLTIGIIAVLEATVFVQDESKEPGNFGNPVPWFDDYSDEMRARELNNGRIAMFSAIGQIAAGLYTGKAGIEQFGV</sequence>
<dbReference type="GO" id="GO:0009507">
    <property type="term" value="C:chloroplast"/>
    <property type="evidence" value="ECO:0007669"/>
    <property type="project" value="UniProtKB-SubCell"/>
</dbReference>
<gene>
    <name evidence="8" type="ORF">EVOR1521_LOCUS24023</name>
</gene>
<keyword evidence="5" id="KW-0157">Chromophore</keyword>
<evidence type="ECO:0000313" key="8">
    <source>
        <dbReference type="EMBL" id="CAJ1400728.1"/>
    </source>
</evidence>
<feature type="binding site" description="axial binding residue" evidence="5">
    <location>
        <position position="969"/>
    </location>
    <ligand>
        <name>chlorophyll b</name>
        <dbReference type="ChEBI" id="CHEBI:61721"/>
        <label>1</label>
    </ligand>
    <ligandPart>
        <name>Mg</name>
        <dbReference type="ChEBI" id="CHEBI:25107"/>
    </ligandPart>
</feature>
<feature type="binding site" evidence="5">
    <location>
        <position position="1138"/>
    </location>
    <ligand>
        <name>chlorophyll a</name>
        <dbReference type="ChEBI" id="CHEBI:58416"/>
        <label>1</label>
    </ligand>
</feature>
<feature type="binding site" evidence="5">
    <location>
        <position position="964"/>
    </location>
    <ligand>
        <name>chlorophyll a</name>
        <dbReference type="ChEBI" id="CHEBI:58416"/>
        <label>1</label>
    </ligand>
</feature>
<accession>A0AA36J6W0</accession>
<dbReference type="PANTHER" id="PTHR21649">
    <property type="entry name" value="CHLOROPHYLL A/B BINDING PROTEIN"/>
    <property type="match status" value="1"/>
</dbReference>
<evidence type="ECO:0000256" key="1">
    <source>
        <dbReference type="ARBA" id="ARBA00004229"/>
    </source>
</evidence>
<keyword evidence="3" id="KW-0602">Photosynthesis</keyword>